<dbReference type="Proteomes" id="UP001498398">
    <property type="component" value="Unassembled WGS sequence"/>
</dbReference>
<evidence type="ECO:0000313" key="1">
    <source>
        <dbReference type="EMBL" id="KAK7438620.1"/>
    </source>
</evidence>
<organism evidence="1 2">
    <name type="scientific">Marasmiellus scandens</name>
    <dbReference type="NCBI Taxonomy" id="2682957"/>
    <lineage>
        <taxon>Eukaryota</taxon>
        <taxon>Fungi</taxon>
        <taxon>Dikarya</taxon>
        <taxon>Basidiomycota</taxon>
        <taxon>Agaricomycotina</taxon>
        <taxon>Agaricomycetes</taxon>
        <taxon>Agaricomycetidae</taxon>
        <taxon>Agaricales</taxon>
        <taxon>Marasmiineae</taxon>
        <taxon>Omphalotaceae</taxon>
        <taxon>Marasmiellus</taxon>
    </lineage>
</organism>
<dbReference type="EMBL" id="JBANRG010000078">
    <property type="protein sequence ID" value="KAK7438620.1"/>
    <property type="molecule type" value="Genomic_DNA"/>
</dbReference>
<accession>A0ABR1IQL6</accession>
<proteinExistence type="predicted"/>
<gene>
    <name evidence="1" type="ORF">VKT23_017953</name>
</gene>
<name>A0ABR1IQL6_9AGAR</name>
<protein>
    <submittedName>
        <fullName evidence="1">Uncharacterized protein</fullName>
    </submittedName>
</protein>
<evidence type="ECO:0000313" key="2">
    <source>
        <dbReference type="Proteomes" id="UP001498398"/>
    </source>
</evidence>
<comment type="caution">
    <text evidence="1">The sequence shown here is derived from an EMBL/GenBank/DDBJ whole genome shotgun (WGS) entry which is preliminary data.</text>
</comment>
<reference evidence="1 2" key="1">
    <citation type="submission" date="2024-01" db="EMBL/GenBank/DDBJ databases">
        <title>A draft genome for the cacao thread blight pathogen Marasmiellus scandens.</title>
        <authorList>
            <person name="Baruah I.K."/>
            <person name="Leung J."/>
            <person name="Bukari Y."/>
            <person name="Amoako-Attah I."/>
            <person name="Meinhardt L.W."/>
            <person name="Bailey B.A."/>
            <person name="Cohen S.P."/>
        </authorList>
    </citation>
    <scope>NUCLEOTIDE SEQUENCE [LARGE SCALE GENOMIC DNA]</scope>
    <source>
        <strain evidence="1 2">GH-19</strain>
    </source>
</reference>
<sequence length="273" mass="29607">MASISFRARPGATVRLLQTVSGPSLRMEDSGVSTTTTSGNELDIQVHVNNNGLSLSVVSASGSTSPDVSTQGAQSFSCAPASNWESAHTWNATSIPEGQSFPDPLYTGDNMSFGAHHDDIIELGNLLSSLPSPPSHIDQVGLDIPFDMSYLLSSGTPAMMNGGSNVEETQSIFDYSEAAMNPQRRTLLRQVRRIWENQVRAISLLLQALNLPLLARGGIPDFHAEPAVAYLPVNTPEKFMKTPMPPELQDLFYAENLTARQHFLDHTIDCGEH</sequence>
<keyword evidence="2" id="KW-1185">Reference proteome</keyword>